<dbReference type="AlphaFoldDB" id="A0A3B0PLI2"/>
<organism evidence="1 2">
    <name type="scientific">Mycoplasmopsis edwardii</name>
    <dbReference type="NCBI Taxonomy" id="53558"/>
    <lineage>
        <taxon>Bacteria</taxon>
        <taxon>Bacillati</taxon>
        <taxon>Mycoplasmatota</taxon>
        <taxon>Mycoplasmoidales</taxon>
        <taxon>Metamycoplasmataceae</taxon>
        <taxon>Mycoplasmopsis</taxon>
    </lineage>
</organism>
<keyword evidence="2" id="KW-1185">Reference proteome</keyword>
<feature type="non-terminal residue" evidence="1">
    <location>
        <position position="46"/>
    </location>
</feature>
<dbReference type="Proteomes" id="UP000257559">
    <property type="component" value="Chromosome"/>
</dbReference>
<dbReference type="KEGG" id="medw:NCTC10132_00845"/>
<sequence>MNYKDSNNVDDVIRIVTEIRKYREDMNLSKKELVQYCFSKKIGDEW</sequence>
<gene>
    <name evidence="1" type="ORF">NCTC10132_00845</name>
</gene>
<reference evidence="2" key="1">
    <citation type="submission" date="2018-06" db="EMBL/GenBank/DDBJ databases">
        <authorList>
            <consortium name="Pathogen Informatics"/>
        </authorList>
    </citation>
    <scope>NUCLEOTIDE SEQUENCE [LARGE SCALE GENOMIC DNA]</scope>
    <source>
        <strain evidence="2">NCTC10132</strain>
    </source>
</reference>
<protein>
    <submittedName>
        <fullName evidence="1">Uncharacterized protein</fullName>
    </submittedName>
</protein>
<proteinExistence type="predicted"/>
<dbReference type="EMBL" id="LS991951">
    <property type="protein sequence ID" value="SYV97479.1"/>
    <property type="molecule type" value="Genomic_DNA"/>
</dbReference>
<accession>A0A3B0PLI2</accession>
<name>A0A3B0PLI2_9BACT</name>
<evidence type="ECO:0000313" key="2">
    <source>
        <dbReference type="Proteomes" id="UP000257559"/>
    </source>
</evidence>
<evidence type="ECO:0000313" key="1">
    <source>
        <dbReference type="EMBL" id="SYV97479.1"/>
    </source>
</evidence>